<dbReference type="Proteomes" id="UP001241758">
    <property type="component" value="Unassembled WGS sequence"/>
</dbReference>
<evidence type="ECO:0000256" key="1">
    <source>
        <dbReference type="SAM" id="Phobius"/>
    </source>
</evidence>
<proteinExistence type="predicted"/>
<feature type="transmembrane region" description="Helical" evidence="1">
    <location>
        <begin position="134"/>
        <end position="155"/>
    </location>
</feature>
<dbReference type="EMBL" id="JASCTH010000035">
    <property type="protein sequence ID" value="MDI6104625.1"/>
    <property type="molecule type" value="Genomic_DNA"/>
</dbReference>
<comment type="caution">
    <text evidence="2">The sequence shown here is derived from an EMBL/GenBank/DDBJ whole genome shotgun (WGS) entry which is preliminary data.</text>
</comment>
<feature type="transmembrane region" description="Helical" evidence="1">
    <location>
        <begin position="59"/>
        <end position="79"/>
    </location>
</feature>
<keyword evidence="1" id="KW-0472">Membrane</keyword>
<evidence type="ECO:0000313" key="2">
    <source>
        <dbReference type="EMBL" id="MDI6104625.1"/>
    </source>
</evidence>
<feature type="transmembrane region" description="Helical" evidence="1">
    <location>
        <begin position="286"/>
        <end position="309"/>
    </location>
</feature>
<name>A0ABT6WY01_9ACTN</name>
<dbReference type="RefSeq" id="WP_282766024.1">
    <property type="nucleotide sequence ID" value="NZ_JASCTH010000035.1"/>
</dbReference>
<feature type="transmembrane region" description="Helical" evidence="1">
    <location>
        <begin position="91"/>
        <end position="114"/>
    </location>
</feature>
<feature type="transmembrane region" description="Helical" evidence="1">
    <location>
        <begin position="18"/>
        <end position="39"/>
    </location>
</feature>
<organism evidence="2 3">
    <name type="scientific">Actinoplanes sandaracinus</name>
    <dbReference type="NCBI Taxonomy" id="3045177"/>
    <lineage>
        <taxon>Bacteria</taxon>
        <taxon>Bacillati</taxon>
        <taxon>Actinomycetota</taxon>
        <taxon>Actinomycetes</taxon>
        <taxon>Micromonosporales</taxon>
        <taxon>Micromonosporaceae</taxon>
        <taxon>Actinoplanes</taxon>
    </lineage>
</organism>
<accession>A0ABT6WY01</accession>
<evidence type="ECO:0000313" key="3">
    <source>
        <dbReference type="Proteomes" id="UP001241758"/>
    </source>
</evidence>
<sequence length="319" mass="33449">MTVTIGLTEPRWAGARRIAGYGAAVAMVPYLVVKIVWTIDGLRGGGLRDGAWSRLDWSLINGLTVGMAGAAILLGLALCQEWGMRIPGWALLGPAWIGAGFLVPMVPVLPALLAVTPAVEATPVTPVLPAWEPALLSLSFAGFGLGVAIAFPLYVRHRWPDAFTGLVPAAGATRAVQRTVATFAVTVTAGIGLPQVYWALGGTAGLNQATLGNRDGQWHLLTGNSGLWALIAAWGVWAVTHRSATAGQRIPLVLSWVASGFLFAWGTWKAIFAFAVVPEFPPPEPLWSLAAVNHFGALAGLAILLVVLTTTARASETAR</sequence>
<keyword evidence="3" id="KW-1185">Reference proteome</keyword>
<feature type="transmembrane region" description="Helical" evidence="1">
    <location>
        <begin position="175"/>
        <end position="198"/>
    </location>
</feature>
<gene>
    <name evidence="2" type="ORF">QLQ12_39145</name>
</gene>
<reference evidence="2 3" key="1">
    <citation type="submission" date="2023-05" db="EMBL/GenBank/DDBJ databases">
        <title>Actinoplanes sp. NEAU-A12 genome sequencing.</title>
        <authorList>
            <person name="Wang Z.-S."/>
        </authorList>
    </citation>
    <scope>NUCLEOTIDE SEQUENCE [LARGE SCALE GENOMIC DNA]</scope>
    <source>
        <strain evidence="2 3">NEAU-A12</strain>
    </source>
</reference>
<protein>
    <submittedName>
        <fullName evidence="2">Uncharacterized protein</fullName>
    </submittedName>
</protein>
<keyword evidence="1" id="KW-1133">Transmembrane helix</keyword>
<feature type="transmembrane region" description="Helical" evidence="1">
    <location>
        <begin position="218"/>
        <end position="240"/>
    </location>
</feature>
<feature type="transmembrane region" description="Helical" evidence="1">
    <location>
        <begin position="252"/>
        <end position="274"/>
    </location>
</feature>
<keyword evidence="1" id="KW-0812">Transmembrane</keyword>